<organism evidence="2 3">
    <name type="scientific">Krasilnikovia cinnamomea</name>
    <dbReference type="NCBI Taxonomy" id="349313"/>
    <lineage>
        <taxon>Bacteria</taxon>
        <taxon>Bacillati</taxon>
        <taxon>Actinomycetota</taxon>
        <taxon>Actinomycetes</taxon>
        <taxon>Micromonosporales</taxon>
        <taxon>Micromonosporaceae</taxon>
        <taxon>Krasilnikovia</taxon>
    </lineage>
</organism>
<dbReference type="RefSeq" id="WP_130512731.1">
    <property type="nucleotide sequence ID" value="NZ_SHKY01000001.1"/>
</dbReference>
<evidence type="ECO:0000313" key="2">
    <source>
        <dbReference type="EMBL" id="RZU54370.1"/>
    </source>
</evidence>
<evidence type="ECO:0000259" key="1">
    <source>
        <dbReference type="PROSITE" id="PS51352"/>
    </source>
</evidence>
<dbReference type="Gene3D" id="3.40.30.10">
    <property type="entry name" value="Glutaredoxin"/>
    <property type="match status" value="1"/>
</dbReference>
<gene>
    <name evidence="2" type="ORF">EV385_6321</name>
</gene>
<dbReference type="PROSITE" id="PS51352">
    <property type="entry name" value="THIOREDOXIN_2"/>
    <property type="match status" value="1"/>
</dbReference>
<dbReference type="GO" id="GO:0016209">
    <property type="term" value="F:antioxidant activity"/>
    <property type="evidence" value="ECO:0007669"/>
    <property type="project" value="InterPro"/>
</dbReference>
<evidence type="ECO:0000313" key="3">
    <source>
        <dbReference type="Proteomes" id="UP000292564"/>
    </source>
</evidence>
<dbReference type="InterPro" id="IPR000866">
    <property type="entry name" value="AhpC/TSA"/>
</dbReference>
<sequence>MRTQVPGRIGGRGDAAAVRHQFERDAIWSRMVAPGDRLPAVPVVEVDLGPIHLDRMRQTGPVVLVFFHHATSAPCLAALRRYATTLAPALDDLGAHLLAVSPQERGRLESLKFRLGADMFVTSDPRHTLIDALNIGFTSPAAAGVLGTGRTVLPFPAVVVADRRGVVRLVDVSAERTPAATITQAVRTIQGGPSRTGGLSRIR</sequence>
<name>A0A4Q7ZT25_9ACTN</name>
<feature type="domain" description="Thioredoxin" evidence="1">
    <location>
        <begin position="32"/>
        <end position="191"/>
    </location>
</feature>
<dbReference type="SUPFAM" id="SSF52833">
    <property type="entry name" value="Thioredoxin-like"/>
    <property type="match status" value="1"/>
</dbReference>
<dbReference type="Pfam" id="PF00578">
    <property type="entry name" value="AhpC-TSA"/>
    <property type="match status" value="1"/>
</dbReference>
<dbReference type="EMBL" id="SHKY01000001">
    <property type="protein sequence ID" value="RZU54370.1"/>
    <property type="molecule type" value="Genomic_DNA"/>
</dbReference>
<proteinExistence type="predicted"/>
<dbReference type="AlphaFoldDB" id="A0A4Q7ZT25"/>
<keyword evidence="3" id="KW-1185">Reference proteome</keyword>
<dbReference type="OrthoDB" id="9809746at2"/>
<reference evidence="2 3" key="1">
    <citation type="submission" date="2019-02" db="EMBL/GenBank/DDBJ databases">
        <title>Sequencing the genomes of 1000 actinobacteria strains.</title>
        <authorList>
            <person name="Klenk H.-P."/>
        </authorList>
    </citation>
    <scope>NUCLEOTIDE SEQUENCE [LARGE SCALE GENOMIC DNA]</scope>
    <source>
        <strain evidence="2 3">DSM 45162</strain>
    </source>
</reference>
<dbReference type="Proteomes" id="UP000292564">
    <property type="component" value="Unassembled WGS sequence"/>
</dbReference>
<dbReference type="GO" id="GO:0016491">
    <property type="term" value="F:oxidoreductase activity"/>
    <property type="evidence" value="ECO:0007669"/>
    <property type="project" value="InterPro"/>
</dbReference>
<comment type="caution">
    <text evidence="2">The sequence shown here is derived from an EMBL/GenBank/DDBJ whole genome shotgun (WGS) entry which is preliminary data.</text>
</comment>
<accession>A0A4Q7ZT25</accession>
<dbReference type="InterPro" id="IPR036249">
    <property type="entry name" value="Thioredoxin-like_sf"/>
</dbReference>
<protein>
    <submittedName>
        <fullName evidence="2">Peroxiredoxin</fullName>
    </submittedName>
</protein>
<dbReference type="InterPro" id="IPR013766">
    <property type="entry name" value="Thioredoxin_domain"/>
</dbReference>